<keyword evidence="2" id="KW-1185">Reference proteome</keyword>
<proteinExistence type="predicted"/>
<dbReference type="Proteomes" id="UP000678281">
    <property type="component" value="Unassembled WGS sequence"/>
</dbReference>
<name>A0A942E6G7_9HYPH</name>
<dbReference type="InterPro" id="IPR036514">
    <property type="entry name" value="SGNH_hydro_sf"/>
</dbReference>
<accession>A0A942E6G7</accession>
<evidence type="ECO:0000313" key="2">
    <source>
        <dbReference type="Proteomes" id="UP000678281"/>
    </source>
</evidence>
<evidence type="ECO:0008006" key="3">
    <source>
        <dbReference type="Google" id="ProtNLM"/>
    </source>
</evidence>
<organism evidence="1 2">
    <name type="scientific">Devosia litorisediminis</name>
    <dbReference type="NCBI Taxonomy" id="2829817"/>
    <lineage>
        <taxon>Bacteria</taxon>
        <taxon>Pseudomonadati</taxon>
        <taxon>Pseudomonadota</taxon>
        <taxon>Alphaproteobacteria</taxon>
        <taxon>Hyphomicrobiales</taxon>
        <taxon>Devosiaceae</taxon>
        <taxon>Devosia</taxon>
    </lineage>
</organism>
<sequence length="268" mass="29680">MFQIIRISILTAILIGLVVSVPSLNKPAMRAIQDVGDLFDARPERHILFVGNSRTYFNDMPAMVRSMADSANAPEKYRIQMHAPAGSALADHWANPQVHDLLAQQWHHVVIQAQSGEQYDRSLSAQMLGIARKLISEARLGGAAPAMFVTWRYTTDCPEAAGSDTIGYRQMHANIQAMHRQLNRETGVDLVNVGLVWEVILKYSAEIPLYLDCNHPSIYGSYLSALAFYEYFSGGDVLAVTYVPDGIPQDQAKLLREAVSRYSSAAAQ</sequence>
<dbReference type="RefSeq" id="WP_212658413.1">
    <property type="nucleotide sequence ID" value="NZ_JAGXTP010000001.1"/>
</dbReference>
<dbReference type="SUPFAM" id="SSF52266">
    <property type="entry name" value="SGNH hydrolase"/>
    <property type="match status" value="1"/>
</dbReference>
<protein>
    <recommendedName>
        <fullName evidence="3">SGNH/GDSL hydrolase family protein</fullName>
    </recommendedName>
</protein>
<dbReference type="GO" id="GO:0016788">
    <property type="term" value="F:hydrolase activity, acting on ester bonds"/>
    <property type="evidence" value="ECO:0007669"/>
    <property type="project" value="UniProtKB-ARBA"/>
</dbReference>
<evidence type="ECO:0000313" key="1">
    <source>
        <dbReference type="EMBL" id="MBS3848900.1"/>
    </source>
</evidence>
<dbReference type="Gene3D" id="3.40.50.1110">
    <property type="entry name" value="SGNH hydrolase"/>
    <property type="match status" value="1"/>
</dbReference>
<dbReference type="AlphaFoldDB" id="A0A942E6G7"/>
<dbReference type="EMBL" id="JAGXTP010000001">
    <property type="protein sequence ID" value="MBS3848900.1"/>
    <property type="molecule type" value="Genomic_DNA"/>
</dbReference>
<comment type="caution">
    <text evidence="1">The sequence shown here is derived from an EMBL/GenBank/DDBJ whole genome shotgun (WGS) entry which is preliminary data.</text>
</comment>
<gene>
    <name evidence="1" type="ORF">KD146_09370</name>
</gene>
<reference evidence="1" key="1">
    <citation type="submission" date="2021-04" db="EMBL/GenBank/DDBJ databases">
        <title>Devosia litorisediminis sp. nov., isolated from a sand dune.</title>
        <authorList>
            <person name="Park S."/>
            <person name="Yoon J.-H."/>
        </authorList>
    </citation>
    <scope>NUCLEOTIDE SEQUENCE</scope>
    <source>
        <strain evidence="1">BSSL-BM10</strain>
    </source>
</reference>